<dbReference type="RefSeq" id="WP_262848965.1">
    <property type="nucleotide sequence ID" value="NZ_JANZYP010000079.1"/>
</dbReference>
<proteinExistence type="predicted"/>
<dbReference type="PANTHER" id="PTHR35010:SF2">
    <property type="entry name" value="BLL4672 PROTEIN"/>
    <property type="match status" value="1"/>
</dbReference>
<evidence type="ECO:0000313" key="3">
    <source>
        <dbReference type="Proteomes" id="UP001595891"/>
    </source>
</evidence>
<dbReference type="Pfam" id="PF13560">
    <property type="entry name" value="HTH_31"/>
    <property type="match status" value="1"/>
</dbReference>
<dbReference type="SUPFAM" id="SSF47413">
    <property type="entry name" value="lambda repressor-like DNA-binding domains"/>
    <property type="match status" value="1"/>
</dbReference>
<dbReference type="Pfam" id="PF17765">
    <property type="entry name" value="MLTR_LBD"/>
    <property type="match status" value="1"/>
</dbReference>
<evidence type="ECO:0000259" key="1">
    <source>
        <dbReference type="PROSITE" id="PS50943"/>
    </source>
</evidence>
<dbReference type="Proteomes" id="UP001595891">
    <property type="component" value="Unassembled WGS sequence"/>
</dbReference>
<dbReference type="CDD" id="cd00093">
    <property type="entry name" value="HTH_XRE"/>
    <property type="match status" value="1"/>
</dbReference>
<gene>
    <name evidence="2" type="ORF">ACFO8L_12650</name>
</gene>
<sequence length="282" mass="31881">MDARGPLGEFLRARRQVTTVDQVGLAPSGRRRTPGLRREEVAMLAGVSTDYYVRLEQGRERRPSDQVLSALAHAFRLDHEATVHLYRLAHPRACEVVVRGPSEEVNPSIMKLLDRWDDVVAFVVNHRLDVLACNPVFAALFDGLEYNDNLLRLTFLNPEARLFYRDWEHEAVAKVAHLRAVAGVDSGDPLLLELVEELSLQSEFFREVWARHEVRAKTHNIVRLHHPEVGDVTLWHETFGIDSAPGLRIFAGQPELGSASQEALRTLTELAPASDGRMRHRV</sequence>
<dbReference type="Gene3D" id="3.30.450.180">
    <property type="match status" value="1"/>
</dbReference>
<protein>
    <submittedName>
        <fullName evidence="2">Helix-turn-helix domain-containing protein</fullName>
    </submittedName>
</protein>
<reference evidence="3" key="1">
    <citation type="journal article" date="2019" name="Int. J. Syst. Evol. Microbiol.">
        <title>The Global Catalogue of Microorganisms (GCM) 10K type strain sequencing project: providing services to taxonomists for standard genome sequencing and annotation.</title>
        <authorList>
            <consortium name="The Broad Institute Genomics Platform"/>
            <consortium name="The Broad Institute Genome Sequencing Center for Infectious Disease"/>
            <person name="Wu L."/>
            <person name="Ma J."/>
        </authorList>
    </citation>
    <scope>NUCLEOTIDE SEQUENCE [LARGE SCALE GENOMIC DNA]</scope>
    <source>
        <strain evidence="3">CCUG 49560</strain>
    </source>
</reference>
<organism evidence="2 3">
    <name type="scientific">Sphaerisporangium corydalis</name>
    <dbReference type="NCBI Taxonomy" id="1441875"/>
    <lineage>
        <taxon>Bacteria</taxon>
        <taxon>Bacillati</taxon>
        <taxon>Actinomycetota</taxon>
        <taxon>Actinomycetes</taxon>
        <taxon>Streptosporangiales</taxon>
        <taxon>Streptosporangiaceae</taxon>
        <taxon>Sphaerisporangium</taxon>
    </lineage>
</organism>
<dbReference type="SMART" id="SM00530">
    <property type="entry name" value="HTH_XRE"/>
    <property type="match status" value="1"/>
</dbReference>
<dbReference type="EMBL" id="JBHSFN010000006">
    <property type="protein sequence ID" value="MFC4586932.1"/>
    <property type="molecule type" value="Genomic_DNA"/>
</dbReference>
<dbReference type="Gene3D" id="1.10.260.40">
    <property type="entry name" value="lambda repressor-like DNA-binding domains"/>
    <property type="match status" value="1"/>
</dbReference>
<feature type="domain" description="HTH cro/C1-type" evidence="1">
    <location>
        <begin position="35"/>
        <end position="82"/>
    </location>
</feature>
<keyword evidence="3" id="KW-1185">Reference proteome</keyword>
<dbReference type="InterPro" id="IPR001387">
    <property type="entry name" value="Cro/C1-type_HTH"/>
</dbReference>
<accession>A0ABV9EBY1</accession>
<evidence type="ECO:0000313" key="2">
    <source>
        <dbReference type="EMBL" id="MFC4586932.1"/>
    </source>
</evidence>
<dbReference type="InterPro" id="IPR041413">
    <property type="entry name" value="MLTR_LBD"/>
</dbReference>
<dbReference type="PROSITE" id="PS50943">
    <property type="entry name" value="HTH_CROC1"/>
    <property type="match status" value="1"/>
</dbReference>
<dbReference type="PANTHER" id="PTHR35010">
    <property type="entry name" value="BLL4672 PROTEIN-RELATED"/>
    <property type="match status" value="1"/>
</dbReference>
<comment type="caution">
    <text evidence="2">The sequence shown here is derived from an EMBL/GenBank/DDBJ whole genome shotgun (WGS) entry which is preliminary data.</text>
</comment>
<name>A0ABV9EBY1_9ACTN</name>
<dbReference type="InterPro" id="IPR010982">
    <property type="entry name" value="Lambda_DNA-bd_dom_sf"/>
</dbReference>